<dbReference type="SUPFAM" id="SSF110942">
    <property type="entry name" value="HSP90 C-terminal domain"/>
    <property type="match status" value="1"/>
</dbReference>
<evidence type="ECO:0000256" key="7">
    <source>
        <dbReference type="ARBA" id="ARBA00022840"/>
    </source>
</evidence>
<protein>
    <recommendedName>
        <fullName evidence="15">Heat shock protein 75 kDa, mitochondrial</fullName>
    </recommendedName>
    <alternativeName>
        <fullName evidence="17">TNFR-associated protein 1</fullName>
    </alternativeName>
    <alternativeName>
        <fullName evidence="16">Tumor necrosis factor type 1 receptor-associated protein</fullName>
    </alternativeName>
</protein>
<dbReference type="GO" id="GO:0140662">
    <property type="term" value="F:ATP-dependent protein folding chaperone"/>
    <property type="evidence" value="ECO:0007669"/>
    <property type="project" value="InterPro"/>
</dbReference>
<evidence type="ECO:0000256" key="11">
    <source>
        <dbReference type="ARBA" id="ARBA00023136"/>
    </source>
</evidence>
<dbReference type="GO" id="GO:0006457">
    <property type="term" value="P:protein folding"/>
    <property type="evidence" value="ECO:0000318"/>
    <property type="project" value="GO_Central"/>
</dbReference>
<feature type="binding site" evidence="18">
    <location>
        <position position="365"/>
    </location>
    <ligand>
        <name>ATP</name>
        <dbReference type="ChEBI" id="CHEBI:30616"/>
    </ligand>
</feature>
<dbReference type="GO" id="GO:0005759">
    <property type="term" value="C:mitochondrial matrix"/>
    <property type="evidence" value="ECO:0007669"/>
    <property type="project" value="UniProtKB-SubCell"/>
</dbReference>
<evidence type="ECO:0000256" key="6">
    <source>
        <dbReference type="ARBA" id="ARBA00022792"/>
    </source>
</evidence>
<keyword evidence="8" id="KW-0809">Transit peptide</keyword>
<dbReference type="GO" id="GO:0005524">
    <property type="term" value="F:ATP binding"/>
    <property type="evidence" value="ECO:0000318"/>
    <property type="project" value="GO_Central"/>
</dbReference>
<dbReference type="OMA" id="DHTQQNE"/>
<evidence type="ECO:0000256" key="17">
    <source>
        <dbReference type="ARBA" id="ARBA00080766"/>
    </source>
</evidence>
<dbReference type="FunFam" id="3.30.230.80:FF:000004">
    <property type="entry name" value="Heat shock protein 75 kDa"/>
    <property type="match status" value="1"/>
</dbReference>
<evidence type="ECO:0000256" key="9">
    <source>
        <dbReference type="ARBA" id="ARBA00022990"/>
    </source>
</evidence>
<keyword evidence="12" id="KW-0143">Chaperone</keyword>
<dbReference type="GO" id="GO:0019901">
    <property type="term" value="F:protein kinase binding"/>
    <property type="evidence" value="ECO:0000318"/>
    <property type="project" value="GO_Central"/>
</dbReference>
<dbReference type="InterPro" id="IPR036890">
    <property type="entry name" value="HATPase_C_sf"/>
</dbReference>
<keyword evidence="6" id="KW-0999">Mitochondrion inner membrane</keyword>
<dbReference type="HOGENOM" id="CLU_006684_3_1_1"/>
<comment type="subcellular location">
    <subcellularLocation>
        <location evidence="1">Mitochondrion inner membrane</location>
    </subcellularLocation>
    <subcellularLocation>
        <location evidence="2">Mitochondrion matrix</location>
    </subcellularLocation>
</comment>
<dbReference type="Pfam" id="PF00183">
    <property type="entry name" value="HSP90"/>
    <property type="match status" value="1"/>
</dbReference>
<evidence type="ECO:0000256" key="14">
    <source>
        <dbReference type="ARBA" id="ARBA00066161"/>
    </source>
</evidence>
<dbReference type="InterPro" id="IPR020575">
    <property type="entry name" value="Hsp90_N"/>
</dbReference>
<evidence type="ECO:0000256" key="10">
    <source>
        <dbReference type="ARBA" id="ARBA00023128"/>
    </source>
</evidence>
<dbReference type="Ensembl" id="ENSCINT00000008611.3">
    <property type="protein sequence ID" value="ENSCINP00000008611.3"/>
    <property type="gene ID" value="ENSCING00000004162.3"/>
</dbReference>
<evidence type="ECO:0000259" key="19">
    <source>
        <dbReference type="SMART" id="SM00387"/>
    </source>
</evidence>
<dbReference type="PRINTS" id="PR00775">
    <property type="entry name" value="HEATSHOCK90"/>
</dbReference>
<reference evidence="20" key="4">
    <citation type="submission" date="2025-09" db="UniProtKB">
        <authorList>
            <consortium name="Ensembl"/>
        </authorList>
    </citation>
    <scope>IDENTIFICATION</scope>
</reference>
<dbReference type="FunFam" id="3.30.565.10:FF:000021">
    <property type="entry name" value="Heat shock protein 75 kDa, mitochondrial"/>
    <property type="match status" value="1"/>
</dbReference>
<comment type="function">
    <text evidence="13">Chaperone that expresses an ATPase activity. Involved in maintaining mitochondrial function and polarization, downstream of PINK1 and mitochondrial complex I. Is a negative regulator of mitochondrial respiration able to modulate the balance between oxidative phosphorylation and aerobic glycolysis. The impact of TRAP1 on mitochondrial respiration is probably mediated by modulation of mitochondrial SRC and inhibition of SDHA.</text>
</comment>
<dbReference type="InterPro" id="IPR020568">
    <property type="entry name" value="Ribosomal_Su5_D2-typ_SF"/>
</dbReference>
<dbReference type="Gene3D" id="1.20.120.790">
    <property type="entry name" value="Heat shock protein 90, C-terminal domain"/>
    <property type="match status" value="1"/>
</dbReference>
<keyword evidence="5 18" id="KW-0547">Nucleotide-binding</keyword>
<dbReference type="SMART" id="SM00387">
    <property type="entry name" value="HATPase_c"/>
    <property type="match status" value="1"/>
</dbReference>
<dbReference type="Pfam" id="PF13589">
    <property type="entry name" value="HATPase_c_3"/>
    <property type="match status" value="1"/>
</dbReference>
<dbReference type="EMBL" id="EAAA01001293">
    <property type="status" value="NOT_ANNOTATED_CDS"/>
    <property type="molecule type" value="Genomic_DNA"/>
</dbReference>
<feature type="binding site" evidence="18">
    <location>
        <position position="76"/>
    </location>
    <ligand>
        <name>ATP</name>
        <dbReference type="ChEBI" id="CHEBI:30616"/>
    </ligand>
</feature>
<feature type="domain" description="Histidine kinase/HSP90-like ATPase" evidence="19">
    <location>
        <begin position="65"/>
        <end position="221"/>
    </location>
</feature>
<dbReference type="Proteomes" id="UP000008144">
    <property type="component" value="Chromosome 14"/>
</dbReference>
<evidence type="ECO:0000256" key="12">
    <source>
        <dbReference type="ARBA" id="ARBA00023186"/>
    </source>
</evidence>
<comment type="similarity">
    <text evidence="3">Belongs to the heat shock protein 90 family.</text>
</comment>
<keyword evidence="4" id="KW-0597">Phosphoprotein</keyword>
<evidence type="ECO:0000256" key="8">
    <source>
        <dbReference type="ARBA" id="ARBA00022946"/>
    </source>
</evidence>
<reference evidence="21" key="1">
    <citation type="journal article" date="2002" name="Science">
        <title>The draft genome of Ciona intestinalis: insights into chordate and vertebrate origins.</title>
        <authorList>
            <person name="Dehal P."/>
            <person name="Satou Y."/>
            <person name="Campbell R.K."/>
            <person name="Chapman J."/>
            <person name="Degnan B."/>
            <person name="De Tomaso A."/>
            <person name="Davidson B."/>
            <person name="Di Gregorio A."/>
            <person name="Gelpke M."/>
            <person name="Goodstein D.M."/>
            <person name="Harafuji N."/>
            <person name="Hastings K.E."/>
            <person name="Ho I."/>
            <person name="Hotta K."/>
            <person name="Huang W."/>
            <person name="Kawashima T."/>
            <person name="Lemaire P."/>
            <person name="Martinez D."/>
            <person name="Meinertzhagen I.A."/>
            <person name="Necula S."/>
            <person name="Nonaka M."/>
            <person name="Putnam N."/>
            <person name="Rash S."/>
            <person name="Saiga H."/>
            <person name="Satake M."/>
            <person name="Terry A."/>
            <person name="Yamada L."/>
            <person name="Wang H.G."/>
            <person name="Awazu S."/>
            <person name="Azumi K."/>
            <person name="Boore J."/>
            <person name="Branno M."/>
            <person name="Chin-Bow S."/>
            <person name="DeSantis R."/>
            <person name="Doyle S."/>
            <person name="Francino P."/>
            <person name="Keys D.N."/>
            <person name="Haga S."/>
            <person name="Hayashi H."/>
            <person name="Hino K."/>
            <person name="Imai K.S."/>
            <person name="Inaba K."/>
            <person name="Kano S."/>
            <person name="Kobayashi K."/>
            <person name="Kobayashi M."/>
            <person name="Lee B.I."/>
            <person name="Makabe K.W."/>
            <person name="Manohar C."/>
            <person name="Matassi G."/>
            <person name="Medina M."/>
            <person name="Mochizuki Y."/>
            <person name="Mount S."/>
            <person name="Morishita T."/>
            <person name="Miura S."/>
            <person name="Nakayama A."/>
            <person name="Nishizaka S."/>
            <person name="Nomoto H."/>
            <person name="Ohta F."/>
            <person name="Oishi K."/>
            <person name="Rigoutsos I."/>
            <person name="Sano M."/>
            <person name="Sasaki A."/>
            <person name="Sasakura Y."/>
            <person name="Shoguchi E."/>
            <person name="Shin-i T."/>
            <person name="Spagnuolo A."/>
            <person name="Stainier D."/>
            <person name="Suzuki M.M."/>
            <person name="Tassy O."/>
            <person name="Takatori N."/>
            <person name="Tokuoka M."/>
            <person name="Yagi K."/>
            <person name="Yoshizaki F."/>
            <person name="Wada S."/>
            <person name="Zhang C."/>
            <person name="Hyatt P.D."/>
            <person name="Larimer F."/>
            <person name="Detter C."/>
            <person name="Doggett N."/>
            <person name="Glavina T."/>
            <person name="Hawkins T."/>
            <person name="Richardson P."/>
            <person name="Lucas S."/>
            <person name="Kohara Y."/>
            <person name="Levine M."/>
            <person name="Satoh N."/>
            <person name="Rokhsar D.S."/>
        </authorList>
    </citation>
    <scope>NUCLEOTIDE SEQUENCE [LARGE SCALE GENOMIC DNA]</scope>
</reference>
<keyword evidence="11" id="KW-0472">Membrane</keyword>
<dbReference type="PIRSF" id="PIRSF002583">
    <property type="entry name" value="Hsp90"/>
    <property type="match status" value="1"/>
</dbReference>
<accession>F7BQ30</accession>
<dbReference type="GO" id="GO:0016887">
    <property type="term" value="F:ATP hydrolysis activity"/>
    <property type="evidence" value="ECO:0000318"/>
    <property type="project" value="GO_Central"/>
</dbReference>
<evidence type="ECO:0000256" key="3">
    <source>
        <dbReference type="ARBA" id="ARBA00008239"/>
    </source>
</evidence>
<dbReference type="GO" id="GO:0005743">
    <property type="term" value="C:mitochondrial inner membrane"/>
    <property type="evidence" value="ECO:0000318"/>
    <property type="project" value="GO_Central"/>
</dbReference>
<name>F7BQ30_CIOIN</name>
<feature type="binding site" evidence="18">
    <location>
        <position position="211"/>
    </location>
    <ligand>
        <name>ATP</name>
        <dbReference type="ChEBI" id="CHEBI:30616"/>
    </ligand>
</feature>
<evidence type="ECO:0000256" key="4">
    <source>
        <dbReference type="ARBA" id="ARBA00022553"/>
    </source>
</evidence>
<dbReference type="InParanoid" id="F7BQ30"/>
<dbReference type="InterPro" id="IPR001404">
    <property type="entry name" value="Hsp90_fam"/>
</dbReference>
<reference evidence="20" key="2">
    <citation type="journal article" date="2008" name="Genome Biol.">
        <title>Improved genome assembly and evidence-based global gene model set for the chordate Ciona intestinalis: new insight into intron and operon populations.</title>
        <authorList>
            <person name="Satou Y."/>
            <person name="Mineta K."/>
            <person name="Ogasawara M."/>
            <person name="Sasakura Y."/>
            <person name="Shoguchi E."/>
            <person name="Ueno K."/>
            <person name="Yamada L."/>
            <person name="Matsumoto J."/>
            <person name="Wasserscheid J."/>
            <person name="Dewar K."/>
            <person name="Wiley G.B."/>
            <person name="Macmil S.L."/>
            <person name="Roe B.A."/>
            <person name="Zeller R.W."/>
            <person name="Hastings K.E."/>
            <person name="Lemaire P."/>
            <person name="Lindquist E."/>
            <person name="Endo T."/>
            <person name="Hotta K."/>
            <person name="Inaba K."/>
        </authorList>
    </citation>
    <scope>NUCLEOTIDE SEQUENCE [LARGE SCALE GENOMIC DNA]</scope>
    <source>
        <strain evidence="20">wild type</strain>
    </source>
</reference>
<evidence type="ECO:0000256" key="16">
    <source>
        <dbReference type="ARBA" id="ARBA00076190"/>
    </source>
</evidence>
<keyword evidence="21" id="KW-1185">Reference proteome</keyword>
<feature type="binding site" evidence="18">
    <location>
        <position position="123"/>
    </location>
    <ligand>
        <name>ATP</name>
        <dbReference type="ChEBI" id="CHEBI:30616"/>
    </ligand>
</feature>
<keyword evidence="10" id="KW-0496">Mitochondrion</keyword>
<dbReference type="FunCoup" id="F7BQ30">
    <property type="interactions" value="425"/>
</dbReference>
<evidence type="ECO:0000256" key="18">
    <source>
        <dbReference type="PIRSR" id="PIRSR002583-1"/>
    </source>
</evidence>
<dbReference type="FunFam" id="1.20.120.790:FF:000004">
    <property type="entry name" value="Heat shock protein 75 kDa"/>
    <property type="match status" value="1"/>
</dbReference>
<reference evidence="20" key="3">
    <citation type="submission" date="2025-08" db="UniProtKB">
        <authorList>
            <consortium name="Ensembl"/>
        </authorList>
    </citation>
    <scope>IDENTIFICATION</scope>
</reference>
<dbReference type="HAMAP" id="MF_00505">
    <property type="entry name" value="HSP90"/>
    <property type="match status" value="1"/>
</dbReference>
<keyword evidence="7 18" id="KW-0067">ATP-binding</keyword>
<dbReference type="AlphaFoldDB" id="F7BQ30"/>
<evidence type="ECO:0000256" key="2">
    <source>
        <dbReference type="ARBA" id="ARBA00004305"/>
    </source>
</evidence>
<dbReference type="PANTHER" id="PTHR11528">
    <property type="entry name" value="HEAT SHOCK PROTEIN 90 FAMILY MEMBER"/>
    <property type="match status" value="1"/>
</dbReference>
<evidence type="ECO:0000256" key="15">
    <source>
        <dbReference type="ARBA" id="ARBA00073018"/>
    </source>
</evidence>
<evidence type="ECO:0000256" key="5">
    <source>
        <dbReference type="ARBA" id="ARBA00022741"/>
    </source>
</evidence>
<dbReference type="CDD" id="cd16927">
    <property type="entry name" value="HATPase_Hsp90-like"/>
    <property type="match status" value="1"/>
</dbReference>
<dbReference type="SUPFAM" id="SSF55874">
    <property type="entry name" value="ATPase domain of HSP90 chaperone/DNA topoisomerase II/histidine kinase"/>
    <property type="match status" value="1"/>
</dbReference>
<feature type="binding site" evidence="18">
    <location>
        <position position="131"/>
    </location>
    <ligand>
        <name>ATP</name>
        <dbReference type="ChEBI" id="CHEBI:30616"/>
    </ligand>
</feature>
<dbReference type="Gene3D" id="3.30.230.80">
    <property type="match status" value="1"/>
</dbReference>
<evidence type="ECO:0000313" key="21">
    <source>
        <dbReference type="Proteomes" id="UP000008144"/>
    </source>
</evidence>
<dbReference type="SUPFAM" id="SSF54211">
    <property type="entry name" value="Ribosomal protein S5 domain 2-like"/>
    <property type="match status" value="1"/>
</dbReference>
<dbReference type="Gene3D" id="3.40.50.11260">
    <property type="match status" value="1"/>
</dbReference>
<evidence type="ECO:0000256" key="1">
    <source>
        <dbReference type="ARBA" id="ARBA00004273"/>
    </source>
</evidence>
<sequence>HLNKLPASTWRFLSTQPEATSEDTEEDLHNIIKDEEKVVGQANEHEFQAETAELLDIVAKSLYSENEVFIREIISNASDALEKLRYNRLTTDGEGGEAPQMEIHIRTDKYENTFTIQDTGIGMTKEELSSNLGTIARSGSKAFLKQVADKGDAGSSIIGQFGVGFYSTFMVGSKVTVYTKSHDPNSKGYSWTSEGGVSYKITEAESVMPGTKIVVTLKPDCRKFAEEETVKSIIKKHSAFVGFPVRLNGKLLNAVKPLWTLDPKDIDEDQHLNFFRHLTNNQSDHYLYKLFYKTDAPLNIRSIFYVSEQQPTMLEMARDASGMSGVSLYSRKVLVQHKTTNLLPKWLRFLTGVVDSEDIPLNLSRELLQNSALISKLRETLTSRLIRYFLDQSRRDPEKYLKFHAGYKLFITEGVLSEDMQEKREEVAQLLRYESSTLPEGEVTSFKDYITRMGEERNILYLCAPSRSLAESSPYFESLKNSGREVLFCYDPYDEVTLLQLKTYSGKQLFSLENEVVANSYQNEKDTTPKADGELTMSDSQSKELTDWAKAALDLKVTDVKVTDKLDKHPAMVTVWEMGSVRHFLKSQYLTDPKGLSESERTALFKPTLQLNAVHPIVMKLTSLKNEDEDLAKALLEQLYDNAMVSAGLFEDARPMVNRLNDLLTKVLQKH</sequence>
<feature type="binding site" evidence="18">
    <location>
        <position position="72"/>
    </location>
    <ligand>
        <name>ATP</name>
        <dbReference type="ChEBI" id="CHEBI:30616"/>
    </ligand>
</feature>
<dbReference type="Gene3D" id="3.30.565.10">
    <property type="entry name" value="Histidine kinase-like ATPase, C-terminal domain"/>
    <property type="match status" value="1"/>
</dbReference>
<feature type="binding site" evidence="18">
    <location>
        <begin position="160"/>
        <end position="165"/>
    </location>
    <ligand>
        <name>ATP</name>
        <dbReference type="ChEBI" id="CHEBI:30616"/>
    </ligand>
</feature>
<evidence type="ECO:0000313" key="20">
    <source>
        <dbReference type="Ensembl" id="ENSCINP00000008611.3"/>
    </source>
</evidence>
<dbReference type="FunFam" id="3.40.50.11260:FF:000004">
    <property type="entry name" value="Heat shock protein 75 mitochondrial"/>
    <property type="match status" value="1"/>
</dbReference>
<dbReference type="NCBIfam" id="NF003555">
    <property type="entry name" value="PRK05218.1"/>
    <property type="match status" value="1"/>
</dbReference>
<keyword evidence="9" id="KW-0007">Acetylation</keyword>
<dbReference type="InterPro" id="IPR003594">
    <property type="entry name" value="HATPase_dom"/>
</dbReference>
<dbReference type="InterPro" id="IPR037196">
    <property type="entry name" value="HSP90_C"/>
</dbReference>
<feature type="binding site" evidence="18">
    <location>
        <position position="118"/>
    </location>
    <ligand>
        <name>ATP</name>
        <dbReference type="ChEBI" id="CHEBI:30616"/>
    </ligand>
</feature>
<dbReference type="STRING" id="7719.ENSCINP00000008611"/>
<comment type="subunit">
    <text evidence="14">Binds to the intracellular domain of tumor necrosis factor type 1 receptor. Binds to RB1. Interacts with SRC. Interacts with SDHA.</text>
</comment>
<proteinExistence type="inferred from homology"/>
<dbReference type="GO" id="GO:0051082">
    <property type="term" value="F:unfolded protein binding"/>
    <property type="evidence" value="ECO:0000318"/>
    <property type="project" value="GO_Central"/>
</dbReference>
<dbReference type="GeneTree" id="ENSGT01020000230401"/>
<feature type="binding site" evidence="18">
    <location>
        <begin position="138"/>
        <end position="139"/>
    </location>
    <ligand>
        <name>ATP</name>
        <dbReference type="ChEBI" id="CHEBI:30616"/>
    </ligand>
</feature>
<evidence type="ECO:0000256" key="13">
    <source>
        <dbReference type="ARBA" id="ARBA00057498"/>
    </source>
</evidence>
<organism evidence="20 21">
    <name type="scientific">Ciona intestinalis</name>
    <name type="common">Transparent sea squirt</name>
    <name type="synonym">Ascidia intestinalis</name>
    <dbReference type="NCBI Taxonomy" id="7719"/>
    <lineage>
        <taxon>Eukaryota</taxon>
        <taxon>Metazoa</taxon>
        <taxon>Chordata</taxon>
        <taxon>Tunicata</taxon>
        <taxon>Ascidiacea</taxon>
        <taxon>Phlebobranchia</taxon>
        <taxon>Cionidae</taxon>
        <taxon>Ciona</taxon>
    </lineage>
</organism>